<accession>A0A6C0CNM1</accession>
<protein>
    <submittedName>
        <fullName evidence="1">Uncharacterized protein</fullName>
    </submittedName>
</protein>
<organism evidence="1">
    <name type="scientific">viral metagenome</name>
    <dbReference type="NCBI Taxonomy" id="1070528"/>
    <lineage>
        <taxon>unclassified sequences</taxon>
        <taxon>metagenomes</taxon>
        <taxon>organismal metagenomes</taxon>
    </lineage>
</organism>
<name>A0A6C0CNM1_9ZZZZ</name>
<dbReference type="EMBL" id="MN739449">
    <property type="protein sequence ID" value="QHT05065.1"/>
    <property type="molecule type" value="Genomic_DNA"/>
</dbReference>
<proteinExistence type="predicted"/>
<evidence type="ECO:0000313" key="1">
    <source>
        <dbReference type="EMBL" id="QHT05065.1"/>
    </source>
</evidence>
<reference evidence="1" key="1">
    <citation type="journal article" date="2020" name="Nature">
        <title>Giant virus diversity and host interactions through global metagenomics.</title>
        <authorList>
            <person name="Schulz F."/>
            <person name="Roux S."/>
            <person name="Paez-Espino D."/>
            <person name="Jungbluth S."/>
            <person name="Walsh D.A."/>
            <person name="Denef V.J."/>
            <person name="McMahon K.D."/>
            <person name="Konstantinidis K.T."/>
            <person name="Eloe-Fadrosh E.A."/>
            <person name="Kyrpides N.C."/>
            <person name="Woyke T."/>
        </authorList>
    </citation>
    <scope>NUCLEOTIDE SEQUENCE</scope>
    <source>
        <strain evidence="1">GVMAG-M-3300021354-14</strain>
    </source>
</reference>
<sequence>MQALMERLPDFRLHFGTVHKNQSFLYELAIISDDTETYGYSEFNGCKTDVLCANPKHGFDLDRLVDEIRRIYLLANN</sequence>
<dbReference type="AlphaFoldDB" id="A0A6C0CNM1"/>